<reference evidence="7 8" key="1">
    <citation type="submission" date="2016-11" db="EMBL/GenBank/DDBJ databases">
        <authorList>
            <person name="Jaros S."/>
            <person name="Januszkiewicz K."/>
            <person name="Wedrychowicz H."/>
        </authorList>
    </citation>
    <scope>NUCLEOTIDE SEQUENCE [LARGE SCALE GENOMIC DNA]</scope>
    <source>
        <strain evidence="7 8">DSM 28715</strain>
    </source>
</reference>
<dbReference type="InterPro" id="IPR020830">
    <property type="entry name" value="GlycerAld_3-P_DH_AS"/>
</dbReference>
<dbReference type="SUPFAM" id="SSF55347">
    <property type="entry name" value="Glyceraldehyde-3-phosphate dehydrogenase-like, C-terminal domain"/>
    <property type="match status" value="1"/>
</dbReference>
<dbReference type="Proteomes" id="UP000184074">
    <property type="component" value="Unassembled WGS sequence"/>
</dbReference>
<evidence type="ECO:0000313" key="7">
    <source>
        <dbReference type="EMBL" id="SHH25733.1"/>
    </source>
</evidence>
<feature type="active site" description="Nucleophile" evidence="2">
    <location>
        <position position="150"/>
    </location>
</feature>
<keyword evidence="1" id="KW-0560">Oxidoreductase</keyword>
<feature type="site" description="Activates thiol group during catalysis" evidence="4">
    <location>
        <position position="177"/>
    </location>
</feature>
<dbReference type="Gene3D" id="3.30.360.10">
    <property type="entry name" value="Dihydrodipicolinate Reductase, domain 2"/>
    <property type="match status" value="1"/>
</dbReference>
<evidence type="ECO:0000259" key="6">
    <source>
        <dbReference type="SMART" id="SM00846"/>
    </source>
</evidence>
<feature type="domain" description="Glyceraldehyde 3-phosphate dehydrogenase NAD(P) binding" evidence="6">
    <location>
        <begin position="2"/>
        <end position="150"/>
    </location>
</feature>
<evidence type="ECO:0000256" key="4">
    <source>
        <dbReference type="PIRSR" id="PIRSR000149-4"/>
    </source>
</evidence>
<dbReference type="CDD" id="cd05214">
    <property type="entry name" value="GAPDH_I_N"/>
    <property type="match status" value="1"/>
</dbReference>
<evidence type="ECO:0000256" key="3">
    <source>
        <dbReference type="PIRSR" id="PIRSR000149-3"/>
    </source>
</evidence>
<organism evidence="7 8">
    <name type="scientific">Cognatiyoonia sediminum</name>
    <dbReference type="NCBI Taxonomy" id="1508389"/>
    <lineage>
        <taxon>Bacteria</taxon>
        <taxon>Pseudomonadati</taxon>
        <taxon>Pseudomonadota</taxon>
        <taxon>Alphaproteobacteria</taxon>
        <taxon>Rhodobacterales</taxon>
        <taxon>Paracoccaceae</taxon>
        <taxon>Cognatiyoonia</taxon>
    </lineage>
</organism>
<comment type="similarity">
    <text evidence="5">Belongs to the glyceraldehyde-3-phosphate dehydrogenase family.</text>
</comment>
<feature type="binding site" evidence="3">
    <location>
        <position position="309"/>
    </location>
    <ligand>
        <name>NAD(+)</name>
        <dbReference type="ChEBI" id="CHEBI:57540"/>
    </ligand>
</feature>
<feature type="binding site" evidence="3">
    <location>
        <position position="120"/>
    </location>
    <ligand>
        <name>NAD(+)</name>
        <dbReference type="ChEBI" id="CHEBI:57540"/>
    </ligand>
</feature>
<feature type="binding site" evidence="3">
    <location>
        <position position="36"/>
    </location>
    <ligand>
        <name>NAD(+)</name>
        <dbReference type="ChEBI" id="CHEBI:57540"/>
    </ligand>
</feature>
<sequence length="327" mass="34677">MTRVAINGFGRIGRTVLRQLLTTRKDAGIEVALINDIATAELCAYLFAHDSVFGVYPEPVTAEGDALVIGDARIAFTNDPNLSQTDLNGIDIILECAGHAKTRDVAERGLKAGAAQVLISGPTDAADITVVMGANDNALGDAQIVSNASCTTNALAPIVNILDDSLGLEAAHMTTIHCYTSSQPMIDAPRGDMARSRAGAMSMVPTNTSATSRVLEVLPELKGRLTGAAVRVPTASVSAVDLTATLNADVSIDQLNDLIRKADPNLIGTTDLPLVSTDLRARPESLIVATPETIVTTPRHVRIFGWYDNEWGFSARMIDMALRMVAR</sequence>
<dbReference type="Gene3D" id="3.40.50.720">
    <property type="entry name" value="NAD(P)-binding Rossmann-like Domain"/>
    <property type="match status" value="1"/>
</dbReference>
<protein>
    <submittedName>
        <fullName evidence="7">Glyceraldehyde 3-phosphate dehydrogenase</fullName>
    </submittedName>
</protein>
<dbReference type="InterPro" id="IPR036291">
    <property type="entry name" value="NAD(P)-bd_dom_sf"/>
</dbReference>
<evidence type="ECO:0000256" key="2">
    <source>
        <dbReference type="PIRSR" id="PIRSR000149-1"/>
    </source>
</evidence>
<keyword evidence="3" id="KW-0520">NAD</keyword>
<dbReference type="STRING" id="1508389.SAMN05444003_2593"/>
<accession>A0A1M5RIV8</accession>
<dbReference type="AlphaFoldDB" id="A0A1M5RIV8"/>
<gene>
    <name evidence="7" type="ORF">SAMN05444003_2593</name>
</gene>
<dbReference type="Pfam" id="PF02800">
    <property type="entry name" value="Gp_dh_C"/>
    <property type="match status" value="1"/>
</dbReference>
<feature type="binding site" evidence="3">
    <location>
        <begin position="11"/>
        <end position="12"/>
    </location>
    <ligand>
        <name>NAD(+)</name>
        <dbReference type="ChEBI" id="CHEBI:57540"/>
    </ligand>
</feature>
<dbReference type="PANTHER" id="PTHR43148">
    <property type="entry name" value="GLYCERALDEHYDE-3-PHOSPHATE DEHYDROGENASE 2"/>
    <property type="match status" value="1"/>
</dbReference>
<evidence type="ECO:0000256" key="5">
    <source>
        <dbReference type="RuleBase" id="RU000397"/>
    </source>
</evidence>
<dbReference type="OrthoDB" id="9803304at2"/>
<dbReference type="PIRSF" id="PIRSF000149">
    <property type="entry name" value="GAP_DH"/>
    <property type="match status" value="1"/>
</dbReference>
<keyword evidence="3" id="KW-0547">Nucleotide-binding</keyword>
<dbReference type="PROSITE" id="PS00071">
    <property type="entry name" value="GAPDH"/>
    <property type="match status" value="1"/>
</dbReference>
<dbReference type="InterPro" id="IPR020831">
    <property type="entry name" value="GlycerAld/Erythrose_P_DH"/>
</dbReference>
<dbReference type="GO" id="GO:0051287">
    <property type="term" value="F:NAD binding"/>
    <property type="evidence" value="ECO:0007669"/>
    <property type="project" value="InterPro"/>
</dbReference>
<dbReference type="EMBL" id="FQXB01000004">
    <property type="protein sequence ID" value="SHH25733.1"/>
    <property type="molecule type" value="Genomic_DNA"/>
</dbReference>
<dbReference type="InterPro" id="IPR020828">
    <property type="entry name" value="GlycerAld_3-P_DH_NAD(P)-bd"/>
</dbReference>
<evidence type="ECO:0000256" key="1">
    <source>
        <dbReference type="ARBA" id="ARBA00023002"/>
    </source>
</evidence>
<dbReference type="InterPro" id="IPR020829">
    <property type="entry name" value="GlycerAld_3-P_DH_cat"/>
</dbReference>
<name>A0A1M5RIV8_9RHOB</name>
<dbReference type="PRINTS" id="PR00078">
    <property type="entry name" value="G3PDHDRGNASE"/>
</dbReference>
<keyword evidence="8" id="KW-1185">Reference proteome</keyword>
<proteinExistence type="inferred from homology"/>
<dbReference type="Pfam" id="PF00044">
    <property type="entry name" value="Gp_dh_N"/>
    <property type="match status" value="1"/>
</dbReference>
<dbReference type="SUPFAM" id="SSF51735">
    <property type="entry name" value="NAD(P)-binding Rossmann-fold domains"/>
    <property type="match status" value="1"/>
</dbReference>
<dbReference type="RefSeq" id="WP_072901724.1">
    <property type="nucleotide sequence ID" value="NZ_FQXB01000004.1"/>
</dbReference>
<dbReference type="GO" id="GO:0016620">
    <property type="term" value="F:oxidoreductase activity, acting on the aldehyde or oxo group of donors, NAD or NADP as acceptor"/>
    <property type="evidence" value="ECO:0007669"/>
    <property type="project" value="InterPro"/>
</dbReference>
<dbReference type="SMART" id="SM00846">
    <property type="entry name" value="Gp_dh_N"/>
    <property type="match status" value="1"/>
</dbReference>
<evidence type="ECO:0000313" key="8">
    <source>
        <dbReference type="Proteomes" id="UP000184074"/>
    </source>
</evidence>